<keyword evidence="2" id="KW-1185">Reference proteome</keyword>
<dbReference type="RefSeq" id="WP_323328841.1">
    <property type="nucleotide sequence ID" value="NZ_JAYGIL010000011.1"/>
</dbReference>
<dbReference type="EMBL" id="JAYGIL010000011">
    <property type="protein sequence ID" value="MEA5403384.1"/>
    <property type="molecule type" value="Genomic_DNA"/>
</dbReference>
<evidence type="ECO:0000313" key="1">
    <source>
        <dbReference type="EMBL" id="MEA5403384.1"/>
    </source>
</evidence>
<sequence>MKKHIKFLLILLAVAVSCSEKSGYTKLNKSYTVRENLIKNIKPNIPILYWKYVWTISNKAMYEFGDSNLLKKYKVAEPNYGFFPECFPGMCYSYIMYIDKNGINYVTNEQSLRKFIGRIDNVSEAILIGRTEGLGVDSKNAKGGSYKKTKTGFKLNMAKSKKCPIEYESILFEIDFNGKYKMKSNGVYKTLPGCIIS</sequence>
<reference evidence="1 2" key="1">
    <citation type="submission" date="2023-12" db="EMBL/GenBank/DDBJ databases">
        <title>Novel species of the genus Arcicella isolated from rivers.</title>
        <authorList>
            <person name="Lu H."/>
        </authorList>
    </citation>
    <scope>NUCLEOTIDE SEQUENCE [LARGE SCALE GENOMIC DNA]</scope>
    <source>
        <strain evidence="1 2">DC2W</strain>
    </source>
</reference>
<protein>
    <recommendedName>
        <fullName evidence="3">Lipoprotein</fullName>
    </recommendedName>
</protein>
<proteinExistence type="predicted"/>
<evidence type="ECO:0008006" key="3">
    <source>
        <dbReference type="Google" id="ProtNLM"/>
    </source>
</evidence>
<organism evidence="1 2">
    <name type="scientific">Arcicella gelida</name>
    <dbReference type="NCBI Taxonomy" id="2984195"/>
    <lineage>
        <taxon>Bacteria</taxon>
        <taxon>Pseudomonadati</taxon>
        <taxon>Bacteroidota</taxon>
        <taxon>Cytophagia</taxon>
        <taxon>Cytophagales</taxon>
        <taxon>Flectobacillaceae</taxon>
        <taxon>Arcicella</taxon>
    </lineage>
</organism>
<gene>
    <name evidence="1" type="ORF">VB776_10685</name>
</gene>
<evidence type="ECO:0000313" key="2">
    <source>
        <dbReference type="Proteomes" id="UP001303899"/>
    </source>
</evidence>
<dbReference type="Proteomes" id="UP001303899">
    <property type="component" value="Unassembled WGS sequence"/>
</dbReference>
<comment type="caution">
    <text evidence="1">The sequence shown here is derived from an EMBL/GenBank/DDBJ whole genome shotgun (WGS) entry which is preliminary data.</text>
</comment>
<dbReference type="PROSITE" id="PS51257">
    <property type="entry name" value="PROKAR_LIPOPROTEIN"/>
    <property type="match status" value="1"/>
</dbReference>
<name>A0ABU5S4F7_9BACT</name>
<accession>A0ABU5S4F7</accession>